<dbReference type="STRING" id="1385369.N825_20075"/>
<sequence>MNVTQPSFAGFFHSVSQHCAEGFANWRHRAAARREERRARAEFDALSPRDLQEIDVTRGNLAWSSEALEGRNGISVGAGGLNSLGALRGNFGN</sequence>
<keyword evidence="2" id="KW-1185">Reference proteome</keyword>
<organism evidence="1 2">
    <name type="scientific">Skermanella stibiiresistens SB22</name>
    <dbReference type="NCBI Taxonomy" id="1385369"/>
    <lineage>
        <taxon>Bacteria</taxon>
        <taxon>Pseudomonadati</taxon>
        <taxon>Pseudomonadota</taxon>
        <taxon>Alphaproteobacteria</taxon>
        <taxon>Rhodospirillales</taxon>
        <taxon>Azospirillaceae</taxon>
        <taxon>Skermanella</taxon>
    </lineage>
</organism>
<protein>
    <recommendedName>
        <fullName evidence="3">DUF1127 domain-containing protein</fullName>
    </recommendedName>
</protein>
<dbReference type="Proteomes" id="UP000019486">
    <property type="component" value="Unassembled WGS sequence"/>
</dbReference>
<evidence type="ECO:0008006" key="3">
    <source>
        <dbReference type="Google" id="ProtNLM"/>
    </source>
</evidence>
<comment type="caution">
    <text evidence="1">The sequence shown here is derived from an EMBL/GenBank/DDBJ whole genome shotgun (WGS) entry which is preliminary data.</text>
</comment>
<proteinExistence type="predicted"/>
<dbReference type="EMBL" id="AVFL01000002">
    <property type="protein sequence ID" value="EWY42360.1"/>
    <property type="molecule type" value="Genomic_DNA"/>
</dbReference>
<reference evidence="1 2" key="1">
    <citation type="submission" date="2013-08" db="EMBL/GenBank/DDBJ databases">
        <title>The genome sequence of Skermanella stibiiresistens.</title>
        <authorList>
            <person name="Zhu W."/>
            <person name="Wang G."/>
        </authorList>
    </citation>
    <scope>NUCLEOTIDE SEQUENCE [LARGE SCALE GENOMIC DNA]</scope>
    <source>
        <strain evidence="1 2">SB22</strain>
    </source>
</reference>
<name>W9H7X8_9PROT</name>
<accession>W9H7X8</accession>
<gene>
    <name evidence="1" type="ORF">N825_20075</name>
</gene>
<evidence type="ECO:0000313" key="2">
    <source>
        <dbReference type="Proteomes" id="UP000019486"/>
    </source>
</evidence>
<evidence type="ECO:0000313" key="1">
    <source>
        <dbReference type="EMBL" id="EWY42360.1"/>
    </source>
</evidence>
<dbReference type="AlphaFoldDB" id="W9H7X8"/>